<gene>
    <name evidence="1" type="ORF">JOQ06_008957</name>
</gene>
<sequence>MQGFEKVMWNFTEASHGKGAPDGVGGALKNLADRIVSYGTSIPDANTLFEQLKLNSSVRLFKITEEDINKSAELVPPSLKAVPGTMRIHQVSQFKTTQLEVNSLRVIQTREVSCICGCACGCFHPKEFHFREEVNVESEPVLEVGKWVLVEYETELFPGTITQIEGEQYEVREKTNSTFPL</sequence>
<protein>
    <submittedName>
        <fullName evidence="1">Uncharacterized protein</fullName>
    </submittedName>
</protein>
<dbReference type="PANTHER" id="PTHR46601:SF1">
    <property type="entry name" value="ADF-H DOMAIN-CONTAINING PROTEIN"/>
    <property type="match status" value="1"/>
</dbReference>
<comment type="caution">
    <text evidence="1">The sequence shown here is derived from an EMBL/GenBank/DDBJ whole genome shotgun (WGS) entry which is preliminary data.</text>
</comment>
<dbReference type="AlphaFoldDB" id="A0AAD6BQ60"/>
<accession>A0AAD6BQ60</accession>
<organism evidence="1 2">
    <name type="scientific">Pogonophryne albipinna</name>
    <dbReference type="NCBI Taxonomy" id="1090488"/>
    <lineage>
        <taxon>Eukaryota</taxon>
        <taxon>Metazoa</taxon>
        <taxon>Chordata</taxon>
        <taxon>Craniata</taxon>
        <taxon>Vertebrata</taxon>
        <taxon>Euteleostomi</taxon>
        <taxon>Actinopterygii</taxon>
        <taxon>Neopterygii</taxon>
        <taxon>Teleostei</taxon>
        <taxon>Neoteleostei</taxon>
        <taxon>Acanthomorphata</taxon>
        <taxon>Eupercaria</taxon>
        <taxon>Perciformes</taxon>
        <taxon>Notothenioidei</taxon>
        <taxon>Pogonophryne</taxon>
    </lineage>
</organism>
<reference evidence="1" key="1">
    <citation type="submission" date="2022-11" db="EMBL/GenBank/DDBJ databases">
        <title>Chromosome-level genome of Pogonophryne albipinna.</title>
        <authorList>
            <person name="Jo E."/>
        </authorList>
    </citation>
    <scope>NUCLEOTIDE SEQUENCE</scope>
    <source>
        <strain evidence="1">SGF0006</strain>
        <tissue evidence="1">Muscle</tissue>
    </source>
</reference>
<dbReference type="Proteomes" id="UP001219934">
    <property type="component" value="Unassembled WGS sequence"/>
</dbReference>
<name>A0AAD6BQ60_9TELE</name>
<evidence type="ECO:0000313" key="1">
    <source>
        <dbReference type="EMBL" id="KAJ4946914.1"/>
    </source>
</evidence>
<proteinExistence type="predicted"/>
<dbReference type="PANTHER" id="PTHR46601">
    <property type="entry name" value="ULP_PROTEASE DOMAIN-CONTAINING PROTEIN"/>
    <property type="match status" value="1"/>
</dbReference>
<evidence type="ECO:0000313" key="2">
    <source>
        <dbReference type="Proteomes" id="UP001219934"/>
    </source>
</evidence>
<keyword evidence="2" id="KW-1185">Reference proteome</keyword>
<dbReference type="EMBL" id="JAPTMU010000002">
    <property type="protein sequence ID" value="KAJ4946914.1"/>
    <property type="molecule type" value="Genomic_DNA"/>
</dbReference>